<dbReference type="AlphaFoldDB" id="A0AAD9GPN7"/>
<dbReference type="PANTHER" id="PTHR48142">
    <property type="entry name" value="PIGMENTOSA GTPASE REGULATOR-LIKE PROTEIN, PUTATIVE-RELATED"/>
    <property type="match status" value="1"/>
</dbReference>
<evidence type="ECO:0000259" key="1">
    <source>
        <dbReference type="Pfam" id="PF10551"/>
    </source>
</evidence>
<protein>
    <recommendedName>
        <fullName evidence="1">MULE transposase domain-containing protein</fullName>
    </recommendedName>
</protein>
<feature type="domain" description="MULE transposase" evidence="1">
    <location>
        <begin position="231"/>
        <end position="333"/>
    </location>
</feature>
<dbReference type="PANTHER" id="PTHR48142:SF1">
    <property type="entry name" value="MULE TRANSPOSASE DOMAIN-CONTAINING PROTEIN"/>
    <property type="match status" value="1"/>
</dbReference>
<gene>
    <name evidence="2" type="ORF">P3T76_006325</name>
</gene>
<sequence length="615" mass="70257">MPRRIAWREVAASVDAEDADTMLGDMKSFEVTKSNPMACTACSDVDPHQMRYRLLACNSEACYSAAVFACPWRGKTLTCLKSEEVSIYEFGEHASGVSSPKKKKLTSTQKDFCRELTNHHLRPMRIRNAMARKFETALEELPALSTVQNFVNHYSRTYLVNNDRVDDLRDWIHARAFTGEEPMTQAFTFGWDLDSDGKPTVGNGSDERPFVIGLTTKALIQRLTVPPESFILHVDATYKMNFREYPVFVVGMSDRSRGFHLVALFIVSQETQDVIQRALMALRRLHFWITSRELVVRYTMADADQAQLNALTAVFGGAGPLQTLMCFFHVMEKVHNAIRGFPSLVASAIVKDMYDLHFARTAAQFSDMRDHIVRKWRAQPFLWNFTQYMCGQWLFGRFSKWQLYDTPTGFASTNNPVETFNALLKRDYTLRRRLKMGALLMELKNCCEDQSSSGRPFRFDVVPPPTLTRRALEMERKGYMGMWNNTQLQNPGAEVSRILHVQSRLVDRINVVPNKRSEEAIAVSAQMGWNYARMEVEGQPWSGWVVDIDRKWCGCSYWFAFGCCIHVLYATRSLGYIDSTGNEVLVSRRKSKRKRQTVDALQGGRPLSVGPALTF</sequence>
<accession>A0AAD9GPN7</accession>
<evidence type="ECO:0000313" key="3">
    <source>
        <dbReference type="Proteomes" id="UP001259832"/>
    </source>
</evidence>
<dbReference type="InterPro" id="IPR018289">
    <property type="entry name" value="MULE_transposase_dom"/>
</dbReference>
<keyword evidence="3" id="KW-1185">Reference proteome</keyword>
<evidence type="ECO:0000313" key="2">
    <source>
        <dbReference type="EMBL" id="KAK1942003.1"/>
    </source>
</evidence>
<dbReference type="Proteomes" id="UP001259832">
    <property type="component" value="Unassembled WGS sequence"/>
</dbReference>
<comment type="caution">
    <text evidence="2">The sequence shown here is derived from an EMBL/GenBank/DDBJ whole genome shotgun (WGS) entry which is preliminary data.</text>
</comment>
<proteinExistence type="predicted"/>
<dbReference type="Pfam" id="PF10551">
    <property type="entry name" value="MULE"/>
    <property type="match status" value="1"/>
</dbReference>
<reference evidence="2" key="1">
    <citation type="submission" date="2023-08" db="EMBL/GenBank/DDBJ databases">
        <title>Reference Genome Resource for the Citrus Pathogen Phytophthora citrophthora.</title>
        <authorList>
            <person name="Moller H."/>
            <person name="Coetzee B."/>
            <person name="Rose L.J."/>
            <person name="Van Niekerk J.M."/>
        </authorList>
    </citation>
    <scope>NUCLEOTIDE SEQUENCE</scope>
    <source>
        <strain evidence="2">STE-U-9442</strain>
    </source>
</reference>
<dbReference type="EMBL" id="JASMQC010000010">
    <property type="protein sequence ID" value="KAK1942003.1"/>
    <property type="molecule type" value="Genomic_DNA"/>
</dbReference>
<name>A0AAD9GPN7_9STRA</name>
<organism evidence="2 3">
    <name type="scientific">Phytophthora citrophthora</name>
    <dbReference type="NCBI Taxonomy" id="4793"/>
    <lineage>
        <taxon>Eukaryota</taxon>
        <taxon>Sar</taxon>
        <taxon>Stramenopiles</taxon>
        <taxon>Oomycota</taxon>
        <taxon>Peronosporomycetes</taxon>
        <taxon>Peronosporales</taxon>
        <taxon>Peronosporaceae</taxon>
        <taxon>Phytophthora</taxon>
    </lineage>
</organism>